<dbReference type="InParanoid" id="A0A1Y1XAA3"/>
<reference evidence="2 3" key="1">
    <citation type="submission" date="2016-07" db="EMBL/GenBank/DDBJ databases">
        <title>Pervasive Adenine N6-methylation of Active Genes in Fungi.</title>
        <authorList>
            <consortium name="DOE Joint Genome Institute"/>
            <person name="Mondo S.J."/>
            <person name="Dannebaum R.O."/>
            <person name="Kuo R.C."/>
            <person name="Labutti K."/>
            <person name="Haridas S."/>
            <person name="Kuo A."/>
            <person name="Salamov A."/>
            <person name="Ahrendt S.R."/>
            <person name="Lipzen A."/>
            <person name="Sullivan W."/>
            <person name="Andreopoulos W.B."/>
            <person name="Clum A."/>
            <person name="Lindquist E."/>
            <person name="Daum C."/>
            <person name="Ramamoorthy G.K."/>
            <person name="Gryganskyi A."/>
            <person name="Culley D."/>
            <person name="Magnuson J.K."/>
            <person name="James T.Y."/>
            <person name="O'Malley M.A."/>
            <person name="Stajich J.E."/>
            <person name="Spatafora J.W."/>
            <person name="Visel A."/>
            <person name="Grigoriev I.V."/>
        </authorList>
    </citation>
    <scope>NUCLEOTIDE SEQUENCE [LARGE SCALE GENOMIC DNA]</scope>
    <source>
        <strain evidence="2 3">CBS 931.73</strain>
    </source>
</reference>
<feature type="domain" description="N-acetyltransferase" evidence="1">
    <location>
        <begin position="145"/>
        <end position="283"/>
    </location>
</feature>
<dbReference type="PROSITE" id="PS51186">
    <property type="entry name" value="GNAT"/>
    <property type="match status" value="1"/>
</dbReference>
<protein>
    <recommendedName>
        <fullName evidence="1">N-acetyltransferase domain-containing protein</fullName>
    </recommendedName>
</protein>
<dbReference type="InterPro" id="IPR000182">
    <property type="entry name" value="GNAT_dom"/>
</dbReference>
<organism evidence="2 3">
    <name type="scientific">Basidiobolus meristosporus CBS 931.73</name>
    <dbReference type="NCBI Taxonomy" id="1314790"/>
    <lineage>
        <taxon>Eukaryota</taxon>
        <taxon>Fungi</taxon>
        <taxon>Fungi incertae sedis</taxon>
        <taxon>Zoopagomycota</taxon>
        <taxon>Entomophthoromycotina</taxon>
        <taxon>Basidiobolomycetes</taxon>
        <taxon>Basidiobolales</taxon>
        <taxon>Basidiobolaceae</taxon>
        <taxon>Basidiobolus</taxon>
    </lineage>
</organism>
<dbReference type="Proteomes" id="UP000193498">
    <property type="component" value="Unassembled WGS sequence"/>
</dbReference>
<evidence type="ECO:0000313" key="3">
    <source>
        <dbReference type="Proteomes" id="UP000193498"/>
    </source>
</evidence>
<dbReference type="Pfam" id="PF08445">
    <property type="entry name" value="FR47"/>
    <property type="match status" value="1"/>
</dbReference>
<name>A0A1Y1XAA3_9FUNG</name>
<dbReference type="GO" id="GO:0016747">
    <property type="term" value="F:acyltransferase activity, transferring groups other than amino-acyl groups"/>
    <property type="evidence" value="ECO:0007669"/>
    <property type="project" value="InterPro"/>
</dbReference>
<dbReference type="EMBL" id="MCFE01000663">
    <property type="protein sequence ID" value="ORX82675.1"/>
    <property type="molecule type" value="Genomic_DNA"/>
</dbReference>
<sequence>MTLAQISLRRYSNPAELLADGNSFLTEAPYSNSYILGSLTGRQTELKYSAIIFDSNDAPILMAANLEATIVSLSQSSRCTKEVLELLVADMKEQKLEVTEVRGPVDITTSFSQTFSDKYGKEVSPKERFRIYKCTEVIPTDIPVNGVRRLAQADDLILVTQWLKEFFIDCELGCGIQSDSLAKSYIDSKSFQLWVNLVGEVVSMAATNRANEFSINVCFVYTPKEYRGNGYAYQLVKGMAQELLQTYPAVVLNAFTKNLTSQGVYKRIGFAMESEYTTYIFSR</sequence>
<gene>
    <name evidence="2" type="ORF">K493DRAFT_388519</name>
</gene>
<dbReference type="InterPro" id="IPR016181">
    <property type="entry name" value="Acyl_CoA_acyltransferase"/>
</dbReference>
<dbReference type="InterPro" id="IPR013653">
    <property type="entry name" value="GCN5-like_dom"/>
</dbReference>
<dbReference type="Gene3D" id="3.40.630.30">
    <property type="match status" value="1"/>
</dbReference>
<comment type="caution">
    <text evidence="2">The sequence shown here is derived from an EMBL/GenBank/DDBJ whole genome shotgun (WGS) entry which is preliminary data.</text>
</comment>
<evidence type="ECO:0000313" key="2">
    <source>
        <dbReference type="EMBL" id="ORX82675.1"/>
    </source>
</evidence>
<evidence type="ECO:0000259" key="1">
    <source>
        <dbReference type="PROSITE" id="PS51186"/>
    </source>
</evidence>
<accession>A0A1Y1XAA3</accession>
<keyword evidence="3" id="KW-1185">Reference proteome</keyword>
<dbReference type="OrthoDB" id="2020070at2759"/>
<dbReference type="AlphaFoldDB" id="A0A1Y1XAA3"/>
<dbReference type="SUPFAM" id="SSF55729">
    <property type="entry name" value="Acyl-CoA N-acyltransferases (Nat)"/>
    <property type="match status" value="1"/>
</dbReference>
<proteinExistence type="predicted"/>